<dbReference type="SUPFAM" id="SSF52218">
    <property type="entry name" value="Flavoproteins"/>
    <property type="match status" value="1"/>
</dbReference>
<keyword evidence="9" id="KW-1185">Reference proteome</keyword>
<dbReference type="PANTHER" id="PTHR30543:SF21">
    <property type="entry name" value="NAD(P)H-DEPENDENT FMN REDUCTASE LOT6"/>
    <property type="match status" value="1"/>
</dbReference>
<dbReference type="GO" id="GO:0016491">
    <property type="term" value="F:oxidoreductase activity"/>
    <property type="evidence" value="ECO:0007669"/>
    <property type="project" value="InterPro"/>
</dbReference>
<comment type="caution">
    <text evidence="8">The sequence shown here is derived from an EMBL/GenBank/DDBJ whole genome shotgun (WGS) entry which is preliminary data.</text>
</comment>
<dbReference type="PATRIC" id="fig|1432562.3.peg.2405"/>
<organism evidence="8 9">
    <name type="scientific">Salinicoccus sediminis</name>
    <dbReference type="NCBI Taxonomy" id="1432562"/>
    <lineage>
        <taxon>Bacteria</taxon>
        <taxon>Bacillati</taxon>
        <taxon>Bacillota</taxon>
        <taxon>Bacilli</taxon>
        <taxon>Bacillales</taxon>
        <taxon>Staphylococcaceae</taxon>
        <taxon>Salinicoccus</taxon>
    </lineage>
</organism>
<comment type="similarity">
    <text evidence="1">Belongs to the azoreductase type 2 family.</text>
</comment>
<dbReference type="AlphaFoldDB" id="A0A0M2SKT8"/>
<evidence type="ECO:0000256" key="6">
    <source>
        <dbReference type="ARBA" id="ARBA00032807"/>
    </source>
</evidence>
<evidence type="ECO:0000256" key="5">
    <source>
        <dbReference type="ARBA" id="ARBA00031831"/>
    </source>
</evidence>
<dbReference type="Gene3D" id="3.40.50.360">
    <property type="match status" value="1"/>
</dbReference>
<evidence type="ECO:0000259" key="7">
    <source>
        <dbReference type="Pfam" id="PF03358"/>
    </source>
</evidence>
<gene>
    <name evidence="8" type="ORF">WN59_12040</name>
</gene>
<dbReference type="GO" id="GO:0005829">
    <property type="term" value="C:cytosol"/>
    <property type="evidence" value="ECO:0007669"/>
    <property type="project" value="TreeGrafter"/>
</dbReference>
<sequence length="177" mass="19284">MNLLVISGSAFPGSHTNAVARLIGSLVEQPEHKVTVVDLCGWDIPVLGQGKTVDVGELKRLAHEANAMMIGTPNYHTSYSGILKNALDHLSINEFEMKPVGLFCNSGGMRNSDPLTQLRMVMRGVHAMVIPTQASTCDSDFVKTDEGLILENEQITERLSIMIDALVKQTYSETVSI</sequence>
<evidence type="ECO:0000256" key="4">
    <source>
        <dbReference type="ARBA" id="ARBA00022643"/>
    </source>
</evidence>
<accession>A0A0M2SKT8</accession>
<evidence type="ECO:0000256" key="2">
    <source>
        <dbReference type="ARBA" id="ARBA00011881"/>
    </source>
</evidence>
<keyword evidence="4" id="KW-0285">Flavoprotein</keyword>
<dbReference type="RefSeq" id="WP_046517670.1">
    <property type="nucleotide sequence ID" value="NZ_LAYZ01000025.1"/>
</dbReference>
<dbReference type="Proteomes" id="UP000034287">
    <property type="component" value="Unassembled WGS sequence"/>
</dbReference>
<dbReference type="InterPro" id="IPR050712">
    <property type="entry name" value="NAD(P)H-dep_reductase"/>
</dbReference>
<evidence type="ECO:0000313" key="8">
    <source>
        <dbReference type="EMBL" id="KKK33472.1"/>
    </source>
</evidence>
<feature type="domain" description="NADPH-dependent FMN reductase-like" evidence="7">
    <location>
        <begin position="1"/>
        <end position="134"/>
    </location>
</feature>
<evidence type="ECO:0000256" key="1">
    <source>
        <dbReference type="ARBA" id="ARBA00009428"/>
    </source>
</evidence>
<dbReference type="STRING" id="1432562.WN59_12040"/>
<dbReference type="GO" id="GO:0010181">
    <property type="term" value="F:FMN binding"/>
    <property type="evidence" value="ECO:0007669"/>
    <property type="project" value="TreeGrafter"/>
</dbReference>
<comment type="subunit">
    <text evidence="2">Homotetramer.</text>
</comment>
<evidence type="ECO:0000313" key="9">
    <source>
        <dbReference type="Proteomes" id="UP000034287"/>
    </source>
</evidence>
<dbReference type="EMBL" id="LAYZ01000025">
    <property type="protein sequence ID" value="KKK33472.1"/>
    <property type="molecule type" value="Genomic_DNA"/>
</dbReference>
<dbReference type="PANTHER" id="PTHR30543">
    <property type="entry name" value="CHROMATE REDUCTASE"/>
    <property type="match status" value="1"/>
</dbReference>
<reference evidence="8 9" key="1">
    <citation type="submission" date="2015-04" db="EMBL/GenBank/DDBJ databases">
        <title>Taxonomic description and genome sequence of Salinicoccus sediminis sp. nov., a novel hyper halotolerant bacterium isolated from marine sediment.</title>
        <authorList>
            <person name="Mathan Kumar R."/>
            <person name="Kaur G."/>
            <person name="Kumar N."/>
            <person name="Kumar A."/>
            <person name="Singh N.K."/>
            <person name="Kaur N."/>
            <person name="Mayilraj S."/>
        </authorList>
    </citation>
    <scope>NUCLEOTIDE SEQUENCE [LARGE SCALE GENOMIC DNA]</scope>
    <source>
        <strain evidence="8 9">SV-16</strain>
    </source>
</reference>
<keyword evidence="4" id="KW-0288">FMN</keyword>
<proteinExistence type="inferred from homology"/>
<dbReference type="Pfam" id="PF03358">
    <property type="entry name" value="FMN_red"/>
    <property type="match status" value="1"/>
</dbReference>
<dbReference type="InterPro" id="IPR029039">
    <property type="entry name" value="Flavoprotein-like_sf"/>
</dbReference>
<name>A0A0M2SKT8_9STAP</name>
<evidence type="ECO:0000256" key="3">
    <source>
        <dbReference type="ARBA" id="ARBA00016393"/>
    </source>
</evidence>
<protein>
    <recommendedName>
        <fullName evidence="3">FMN-dependent NADPH-azoreductase</fullName>
    </recommendedName>
    <alternativeName>
        <fullName evidence="6">NADPH-dependent flavo-azoreductase</fullName>
    </alternativeName>
    <alternativeName>
        <fullName evidence="5">NADPH-flavin azoreductase</fullName>
    </alternativeName>
</protein>
<dbReference type="InterPro" id="IPR005025">
    <property type="entry name" value="FMN_Rdtase-like_dom"/>
</dbReference>